<keyword evidence="2" id="KW-1133">Transmembrane helix</keyword>
<feature type="transmembrane region" description="Helical" evidence="2">
    <location>
        <begin position="199"/>
        <end position="219"/>
    </location>
</feature>
<feature type="transmembrane region" description="Helical" evidence="2">
    <location>
        <begin position="6"/>
        <end position="25"/>
    </location>
</feature>
<feature type="transmembrane region" description="Helical" evidence="2">
    <location>
        <begin position="124"/>
        <end position="144"/>
    </location>
</feature>
<evidence type="ECO:0000313" key="3">
    <source>
        <dbReference type="EMBL" id="OCL31421.1"/>
    </source>
</evidence>
<feature type="transmembrane region" description="Helical" evidence="2">
    <location>
        <begin position="97"/>
        <end position="118"/>
    </location>
</feature>
<evidence type="ECO:0000313" key="4">
    <source>
        <dbReference type="Proteomes" id="UP000093501"/>
    </source>
</evidence>
<reference evidence="4" key="1">
    <citation type="submission" date="2016-07" db="EMBL/GenBank/DDBJ databases">
        <authorList>
            <person name="Florea S."/>
            <person name="Webb J.S."/>
            <person name="Jaromczyk J."/>
            <person name="Schardl C.L."/>
        </authorList>
    </citation>
    <scope>NUCLEOTIDE SEQUENCE [LARGE SCALE GENOMIC DNA]</scope>
    <source>
        <strain evidence="4">IPBSL-7</strain>
    </source>
</reference>
<keyword evidence="2" id="KW-0472">Membrane</keyword>
<feature type="transmembrane region" description="Helical" evidence="2">
    <location>
        <begin position="37"/>
        <end position="56"/>
    </location>
</feature>
<evidence type="ECO:0008006" key="5">
    <source>
        <dbReference type="Google" id="ProtNLM"/>
    </source>
</evidence>
<dbReference type="AlphaFoldDB" id="A0A1C0AHE5"/>
<dbReference type="Proteomes" id="UP000093501">
    <property type="component" value="Unassembled WGS sequence"/>
</dbReference>
<name>A0A1C0AHE5_9ACTN</name>
<keyword evidence="2" id="KW-0812">Transmembrane</keyword>
<evidence type="ECO:0000256" key="2">
    <source>
        <dbReference type="SAM" id="Phobius"/>
    </source>
</evidence>
<feature type="transmembrane region" description="Helical" evidence="2">
    <location>
        <begin position="259"/>
        <end position="279"/>
    </location>
</feature>
<dbReference type="EMBL" id="MBQD01000026">
    <property type="protein sequence ID" value="OCL31421.1"/>
    <property type="molecule type" value="Genomic_DNA"/>
</dbReference>
<keyword evidence="1" id="KW-0813">Transport</keyword>
<proteinExistence type="predicted"/>
<organism evidence="3 4">
    <name type="scientific">Tessaracoccus lapidicaptus</name>
    <dbReference type="NCBI Taxonomy" id="1427523"/>
    <lineage>
        <taxon>Bacteria</taxon>
        <taxon>Bacillati</taxon>
        <taxon>Actinomycetota</taxon>
        <taxon>Actinomycetes</taxon>
        <taxon>Propionibacteriales</taxon>
        <taxon>Propionibacteriaceae</taxon>
        <taxon>Tessaracoccus</taxon>
    </lineage>
</organism>
<protein>
    <recommendedName>
        <fullName evidence="5">Transporter</fullName>
    </recommendedName>
</protein>
<comment type="caution">
    <text evidence="3">The sequence shown here is derived from an EMBL/GenBank/DDBJ whole genome shotgun (WGS) entry which is preliminary data.</text>
</comment>
<evidence type="ECO:0000256" key="1">
    <source>
        <dbReference type="ARBA" id="ARBA00022448"/>
    </source>
</evidence>
<accession>A0A1C0AHE5</accession>
<feature type="transmembrane region" description="Helical" evidence="2">
    <location>
        <begin position="231"/>
        <end position="253"/>
    </location>
</feature>
<dbReference type="PANTHER" id="PTHR36838:SF3">
    <property type="entry name" value="TRANSPORTER AUXIN EFFLUX CARRIER EC FAMILY"/>
    <property type="match status" value="1"/>
</dbReference>
<feature type="transmembrane region" description="Helical" evidence="2">
    <location>
        <begin position="62"/>
        <end position="85"/>
    </location>
</feature>
<sequence length="314" mass="33168">MGTIAQTLTGVIPIVALIILGALLRHLRVLDDIVVEGYKRLIVTVVLPAVLFTAFLSMEFQAAYLALIVIVPLACVALLALGVAVGRLLGAPRVAPFLFTGFEFGMVGLALYTAAYGVAEVPTAAIVGLGHEFFIWFVYVTLLKRQSDGAVSLSETLLSFVKSPVIIAIAAGLLLNVLGWRGLLADNPVGGGVLRSLEYLAAVIVPLILLVVGYGTRLTRAGAKAAAPLVAARYVTTLALAVLLSEVVAGQWLGLGQPVRAAVFMLFILPPPFIVPIFLPRERAVETIYANNVLSLYTVVSVVTFVAYVMATVG</sequence>
<keyword evidence="4" id="KW-1185">Reference proteome</keyword>
<dbReference type="RefSeq" id="WP_068752657.1">
    <property type="nucleotide sequence ID" value="NZ_MBQD01000026.1"/>
</dbReference>
<dbReference type="PANTHER" id="PTHR36838">
    <property type="entry name" value="AUXIN EFFLUX CARRIER FAMILY PROTEIN"/>
    <property type="match status" value="1"/>
</dbReference>
<gene>
    <name evidence="3" type="ORF">BCR15_09685</name>
</gene>
<feature type="transmembrane region" description="Helical" evidence="2">
    <location>
        <begin position="156"/>
        <end position="179"/>
    </location>
</feature>
<feature type="transmembrane region" description="Helical" evidence="2">
    <location>
        <begin position="291"/>
        <end position="311"/>
    </location>
</feature>